<evidence type="ECO:0000313" key="1">
    <source>
        <dbReference type="EMBL" id="PXV85096.1"/>
    </source>
</evidence>
<comment type="caution">
    <text evidence="1">The sequence shown here is derived from an EMBL/GenBank/DDBJ whole genome shotgun (WGS) entry which is preliminary data.</text>
</comment>
<sequence>MDLSKLKRLLGLDIDDKTKDVPLQFIIDNVKEMILNYCNMDELPEGLFNTAYRMAIDLYRNESPGDESTPLGTVSSITTGDTSTSFLSTTNEFKDSLLKDYKKQLNRYRRIEWM</sequence>
<dbReference type="Proteomes" id="UP000247523">
    <property type="component" value="Unassembled WGS sequence"/>
</dbReference>
<evidence type="ECO:0000313" key="2">
    <source>
        <dbReference type="Proteomes" id="UP000247523"/>
    </source>
</evidence>
<dbReference type="EMBL" id="QICS01000019">
    <property type="protein sequence ID" value="PXV85096.1"/>
    <property type="molecule type" value="Genomic_DNA"/>
</dbReference>
<dbReference type="Pfam" id="PF05135">
    <property type="entry name" value="Phage_connect_1"/>
    <property type="match status" value="1"/>
</dbReference>
<dbReference type="InterPro" id="IPR053746">
    <property type="entry name" value="Viral_HT_Connector_Assembly"/>
</dbReference>
<protein>
    <submittedName>
        <fullName evidence="1">Gp6-like head-tail connector protein</fullName>
    </submittedName>
</protein>
<dbReference type="Gene3D" id="1.10.246.150">
    <property type="match status" value="1"/>
</dbReference>
<gene>
    <name evidence="1" type="ORF">C8E03_11920</name>
</gene>
<dbReference type="AlphaFoldDB" id="A0A318EI80"/>
<dbReference type="RefSeq" id="WP_110291975.1">
    <property type="nucleotide sequence ID" value="NZ_QICS01000019.1"/>
</dbReference>
<dbReference type="InterPro" id="IPR021146">
    <property type="entry name" value="Phage_gp6-like_head-tail"/>
</dbReference>
<organism evidence="1 2">
    <name type="scientific">Lachnotalea glycerini</name>
    <dbReference type="NCBI Taxonomy" id="1763509"/>
    <lineage>
        <taxon>Bacteria</taxon>
        <taxon>Bacillati</taxon>
        <taxon>Bacillota</taxon>
        <taxon>Clostridia</taxon>
        <taxon>Lachnospirales</taxon>
        <taxon>Lachnospiraceae</taxon>
        <taxon>Lachnotalea</taxon>
    </lineage>
</organism>
<proteinExistence type="predicted"/>
<dbReference type="CDD" id="cd08055">
    <property type="entry name" value="gp15"/>
    <property type="match status" value="1"/>
</dbReference>
<accession>A0A318EI80</accession>
<reference evidence="1 2" key="1">
    <citation type="submission" date="2018-05" db="EMBL/GenBank/DDBJ databases">
        <title>Genomic Encyclopedia of Type Strains, Phase IV (KMG-IV): sequencing the most valuable type-strain genomes for metagenomic binning, comparative biology and taxonomic classification.</title>
        <authorList>
            <person name="Goeker M."/>
        </authorList>
    </citation>
    <scope>NUCLEOTIDE SEQUENCE [LARGE SCALE GENOMIC DNA]</scope>
    <source>
        <strain evidence="1 2">DSM 28816</strain>
    </source>
</reference>
<name>A0A318EI80_9FIRM</name>